<gene>
    <name evidence="6" type="ORF">CA260_18390</name>
</gene>
<dbReference type="AlphaFoldDB" id="A0A328P296"/>
<dbReference type="InterPro" id="IPR012336">
    <property type="entry name" value="Thioredoxin-like_fold"/>
</dbReference>
<protein>
    <submittedName>
        <fullName evidence="6">Protein-disulfide isomerase</fullName>
    </submittedName>
</protein>
<accession>A0A328P296</accession>
<keyword evidence="7" id="KW-1185">Reference proteome</keyword>
<evidence type="ECO:0000256" key="3">
    <source>
        <dbReference type="SAM" id="MobiDB-lite"/>
    </source>
</evidence>
<keyword evidence="2" id="KW-0676">Redox-active center</keyword>
<dbReference type="OrthoDB" id="9784896at2"/>
<evidence type="ECO:0000256" key="4">
    <source>
        <dbReference type="SAM" id="SignalP"/>
    </source>
</evidence>
<evidence type="ECO:0000256" key="2">
    <source>
        <dbReference type="ARBA" id="ARBA00023284"/>
    </source>
</evidence>
<comment type="caution">
    <text evidence="6">The sequence shown here is derived from an EMBL/GenBank/DDBJ whole genome shotgun (WGS) entry which is preliminary data.</text>
</comment>
<keyword evidence="6" id="KW-0413">Isomerase</keyword>
<proteinExistence type="predicted"/>
<dbReference type="InterPro" id="IPR050824">
    <property type="entry name" value="Thiol_disulfide_DsbA"/>
</dbReference>
<reference evidence="6 7" key="1">
    <citation type="journal article" date="2018" name="Genet. Mol. Biol.">
        <title>The genome sequence of Dyella jiangningensis FCAV SCS01 from a lignocellulose-decomposing microbial consortium metagenome reveals potential for biotechnological applications.</title>
        <authorList>
            <person name="Desiderato J.G."/>
            <person name="Alvarenga D.O."/>
            <person name="Constancio M.T.L."/>
            <person name="Alves L.M.C."/>
            <person name="Varani A.M."/>
        </authorList>
    </citation>
    <scope>NUCLEOTIDE SEQUENCE [LARGE SCALE GENOMIC DNA]</scope>
    <source>
        <strain evidence="6 7">FCAV SCS01</strain>
    </source>
</reference>
<dbReference type="SUPFAM" id="SSF52833">
    <property type="entry name" value="Thioredoxin-like"/>
    <property type="match status" value="1"/>
</dbReference>
<dbReference type="InterPro" id="IPR036249">
    <property type="entry name" value="Thioredoxin-like_sf"/>
</dbReference>
<feature type="domain" description="Thioredoxin" evidence="5">
    <location>
        <begin position="68"/>
        <end position="283"/>
    </location>
</feature>
<dbReference type="PANTHER" id="PTHR35891:SF2">
    <property type="entry name" value="THIOL:DISULFIDE INTERCHANGE PROTEIN DSBA"/>
    <property type="match status" value="1"/>
</dbReference>
<evidence type="ECO:0000256" key="1">
    <source>
        <dbReference type="ARBA" id="ARBA00022729"/>
    </source>
</evidence>
<name>A0A328P296_9GAMM</name>
<dbReference type="Pfam" id="PF13462">
    <property type="entry name" value="Thioredoxin_4"/>
    <property type="match status" value="1"/>
</dbReference>
<dbReference type="Gene3D" id="3.40.30.10">
    <property type="entry name" value="Glutaredoxin"/>
    <property type="match status" value="1"/>
</dbReference>
<sequence>MLKRLSFLCSALLVLAACSHNNDNASTAPQPAPAPAATAPAAQPPAASTAAAPAAASTAAPAAASTAAQAPAPAPAPATPFVDDGKWVEGKQYVRIEPAQPKMTNTDKIEVLEVFSYGCPACNQFHPTMNKLVQELPSDAVVAYLPASFMPQENWPMLQRAFLAAQALGVADKANDAMYDAVWKTNELSALKAGGAGLKPASALPTLDDAAKVYAKFGADPKEFVAVANSFTINTKVKRSDELVKNYGIEETPTIVIDGKYRLTPRSAGGYDQVVELTKWLVSKEAAGK</sequence>
<dbReference type="Proteomes" id="UP000248926">
    <property type="component" value="Unassembled WGS sequence"/>
</dbReference>
<dbReference type="InterPro" id="IPR017937">
    <property type="entry name" value="Thioredoxin_CS"/>
</dbReference>
<dbReference type="CDD" id="cd03019">
    <property type="entry name" value="DsbA_DsbA"/>
    <property type="match status" value="1"/>
</dbReference>
<organism evidence="6 7">
    <name type="scientific">Dyella jiangningensis</name>
    <dbReference type="NCBI Taxonomy" id="1379159"/>
    <lineage>
        <taxon>Bacteria</taxon>
        <taxon>Pseudomonadati</taxon>
        <taxon>Pseudomonadota</taxon>
        <taxon>Gammaproteobacteria</taxon>
        <taxon>Lysobacterales</taxon>
        <taxon>Rhodanobacteraceae</taxon>
        <taxon>Dyella</taxon>
    </lineage>
</organism>
<dbReference type="GO" id="GO:0016853">
    <property type="term" value="F:isomerase activity"/>
    <property type="evidence" value="ECO:0007669"/>
    <property type="project" value="UniProtKB-KW"/>
</dbReference>
<dbReference type="GO" id="GO:0015036">
    <property type="term" value="F:disulfide oxidoreductase activity"/>
    <property type="evidence" value="ECO:0007669"/>
    <property type="project" value="UniProtKB-ARBA"/>
</dbReference>
<dbReference type="InterPro" id="IPR013766">
    <property type="entry name" value="Thioredoxin_domain"/>
</dbReference>
<dbReference type="PANTHER" id="PTHR35891">
    <property type="entry name" value="THIOL:DISULFIDE INTERCHANGE PROTEIN DSBA"/>
    <property type="match status" value="1"/>
</dbReference>
<evidence type="ECO:0000313" key="7">
    <source>
        <dbReference type="Proteomes" id="UP000248926"/>
    </source>
</evidence>
<dbReference type="InterPro" id="IPR023205">
    <property type="entry name" value="DsbA/DsbL"/>
</dbReference>
<evidence type="ECO:0000259" key="5">
    <source>
        <dbReference type="PROSITE" id="PS51352"/>
    </source>
</evidence>
<feature type="signal peptide" evidence="4">
    <location>
        <begin position="1"/>
        <end position="25"/>
    </location>
</feature>
<feature type="chain" id="PRO_5016431420" evidence="4">
    <location>
        <begin position="26"/>
        <end position="289"/>
    </location>
</feature>
<evidence type="ECO:0000313" key="6">
    <source>
        <dbReference type="EMBL" id="RAO74782.1"/>
    </source>
</evidence>
<dbReference type="PROSITE" id="PS51352">
    <property type="entry name" value="THIOREDOXIN_2"/>
    <property type="match status" value="1"/>
</dbReference>
<feature type="region of interest" description="Disordered" evidence="3">
    <location>
        <begin position="23"/>
        <end position="53"/>
    </location>
</feature>
<dbReference type="RefSeq" id="WP_111984539.1">
    <property type="nucleotide sequence ID" value="NZ_NFZS01000005.1"/>
</dbReference>
<dbReference type="EMBL" id="NFZS01000005">
    <property type="protein sequence ID" value="RAO74782.1"/>
    <property type="molecule type" value="Genomic_DNA"/>
</dbReference>
<dbReference type="PROSITE" id="PS00194">
    <property type="entry name" value="THIOREDOXIN_1"/>
    <property type="match status" value="1"/>
</dbReference>
<dbReference type="PROSITE" id="PS51257">
    <property type="entry name" value="PROKAR_LIPOPROTEIN"/>
    <property type="match status" value="1"/>
</dbReference>
<keyword evidence="1 4" id="KW-0732">Signal</keyword>